<sequence>DIDTVKRLMARYLADEYDYMVEDHEIAGFDKVEDEYQNQGRGDVDSDSDDYVAITRPVDTSAADARRGRDIQGIPWDRLNFTREKYRETRLEQYKNYENVPQSRDELEELCKHAKKGGNFYDFFHNTRNVKSSIVHFQ</sequence>
<dbReference type="OMA" id="QGIPWVM"/>
<feature type="non-terminal residue" evidence="1">
    <location>
        <position position="1"/>
    </location>
</feature>
<dbReference type="PANTHER" id="PTHR43991:SF12">
    <property type="entry name" value="WD REPEAT PROTEIN (AFU_ORTHOLOGUE AFUA_8G05640)"/>
    <property type="match status" value="1"/>
</dbReference>
<keyword evidence="2" id="KW-1185">Reference proteome</keyword>
<proteinExistence type="predicted"/>
<dbReference type="AlphaFoldDB" id="A0AA38L3J9"/>
<comment type="caution">
    <text evidence="1">The sequence shown here is derived from an EMBL/GenBank/DDBJ whole genome shotgun (WGS) entry which is preliminary data.</text>
</comment>
<evidence type="ECO:0000313" key="2">
    <source>
        <dbReference type="Proteomes" id="UP000824469"/>
    </source>
</evidence>
<feature type="non-terminal residue" evidence="1">
    <location>
        <position position="138"/>
    </location>
</feature>
<accession>A0AA38L3J9</accession>
<dbReference type="PANTHER" id="PTHR43991">
    <property type="entry name" value="WD REPEAT PROTEIN (AFU_ORTHOLOGUE AFUA_8G05640)-RELATED"/>
    <property type="match status" value="1"/>
</dbReference>
<organism evidence="1 2">
    <name type="scientific">Taxus chinensis</name>
    <name type="common">Chinese yew</name>
    <name type="synonym">Taxus wallichiana var. chinensis</name>
    <dbReference type="NCBI Taxonomy" id="29808"/>
    <lineage>
        <taxon>Eukaryota</taxon>
        <taxon>Viridiplantae</taxon>
        <taxon>Streptophyta</taxon>
        <taxon>Embryophyta</taxon>
        <taxon>Tracheophyta</taxon>
        <taxon>Spermatophyta</taxon>
        <taxon>Pinopsida</taxon>
        <taxon>Pinidae</taxon>
        <taxon>Conifers II</taxon>
        <taxon>Cupressales</taxon>
        <taxon>Taxaceae</taxon>
        <taxon>Taxus</taxon>
    </lineage>
</organism>
<gene>
    <name evidence="1" type="ORF">KI387_027999</name>
</gene>
<dbReference type="Proteomes" id="UP000824469">
    <property type="component" value="Unassembled WGS sequence"/>
</dbReference>
<reference evidence="1 2" key="1">
    <citation type="journal article" date="2021" name="Nat. Plants">
        <title>The Taxus genome provides insights into paclitaxel biosynthesis.</title>
        <authorList>
            <person name="Xiong X."/>
            <person name="Gou J."/>
            <person name="Liao Q."/>
            <person name="Li Y."/>
            <person name="Zhou Q."/>
            <person name="Bi G."/>
            <person name="Li C."/>
            <person name="Du R."/>
            <person name="Wang X."/>
            <person name="Sun T."/>
            <person name="Guo L."/>
            <person name="Liang H."/>
            <person name="Lu P."/>
            <person name="Wu Y."/>
            <person name="Zhang Z."/>
            <person name="Ro D.K."/>
            <person name="Shang Y."/>
            <person name="Huang S."/>
            <person name="Yan J."/>
        </authorList>
    </citation>
    <scope>NUCLEOTIDE SEQUENCE [LARGE SCALE GENOMIC DNA]</scope>
    <source>
        <strain evidence="1">Ta-2019</strain>
    </source>
</reference>
<name>A0AA38L3J9_TAXCH</name>
<evidence type="ECO:0000313" key="1">
    <source>
        <dbReference type="EMBL" id="KAH9312964.1"/>
    </source>
</evidence>
<protein>
    <submittedName>
        <fullName evidence="1">Uncharacterized protein</fullName>
    </submittedName>
</protein>
<dbReference type="EMBL" id="JAHRHJ020000006">
    <property type="protein sequence ID" value="KAH9312964.1"/>
    <property type="molecule type" value="Genomic_DNA"/>
</dbReference>